<keyword evidence="2" id="KW-1185">Reference proteome</keyword>
<proteinExistence type="predicted"/>
<gene>
    <name evidence="1" type="ORF">BKK55_02805</name>
</gene>
<accession>A0A1V3JNA5</accession>
<sequence>MSFELRKQLADLKAETDALFKQRWETLQAKKENALSLMKNEAGAFLQSHGFTVSHSMTNAIDANYKGSMKIKIKFSDPKESFIGADITIDVDYLSQSFGFVVNVSRHIFDSILANDLSVEIAQYQAMLDKLNELNCKDIDGSFEITLIRQNLDKLTFSSISDVLKFVLEM</sequence>
<dbReference type="OrthoDB" id="5690958at2"/>
<dbReference type="RefSeq" id="WP_077550482.1">
    <property type="nucleotide sequence ID" value="NZ_MLHO01000015.1"/>
</dbReference>
<protein>
    <submittedName>
        <fullName evidence="1">Kinase</fullName>
    </submittedName>
</protein>
<keyword evidence="1" id="KW-0418">Kinase</keyword>
<evidence type="ECO:0000313" key="2">
    <source>
        <dbReference type="Proteomes" id="UP000188541"/>
    </source>
</evidence>
<dbReference type="GO" id="GO:0016301">
    <property type="term" value="F:kinase activity"/>
    <property type="evidence" value="ECO:0007669"/>
    <property type="project" value="UniProtKB-KW"/>
</dbReference>
<name>A0A1V3JNA5_9PAST</name>
<keyword evidence="1" id="KW-0808">Transferase</keyword>
<evidence type="ECO:0000313" key="1">
    <source>
        <dbReference type="EMBL" id="OOF58316.1"/>
    </source>
</evidence>
<dbReference type="STRING" id="1908266.BKK55_02805"/>
<dbReference type="Proteomes" id="UP000188541">
    <property type="component" value="Unassembled WGS sequence"/>
</dbReference>
<comment type="caution">
    <text evidence="1">The sequence shown here is derived from an EMBL/GenBank/DDBJ whole genome shotgun (WGS) entry which is preliminary data.</text>
</comment>
<dbReference type="AlphaFoldDB" id="A0A1V3JNA5"/>
<organism evidence="1 2">
    <name type="scientific">Rodentibacter genomosp. 2</name>
    <dbReference type="NCBI Taxonomy" id="1908266"/>
    <lineage>
        <taxon>Bacteria</taxon>
        <taxon>Pseudomonadati</taxon>
        <taxon>Pseudomonadota</taxon>
        <taxon>Gammaproteobacteria</taxon>
        <taxon>Pasteurellales</taxon>
        <taxon>Pasteurellaceae</taxon>
        <taxon>Rodentibacter</taxon>
    </lineage>
</organism>
<reference evidence="1 2" key="1">
    <citation type="submission" date="2016-10" db="EMBL/GenBank/DDBJ databases">
        <title>Rodentibacter gen. nov. and new species.</title>
        <authorList>
            <person name="Christensen H."/>
        </authorList>
    </citation>
    <scope>NUCLEOTIDE SEQUENCE [LARGE SCALE GENOMIC DNA]</scope>
    <source>
        <strain evidence="1 2">1996246016</strain>
    </source>
</reference>
<dbReference type="EMBL" id="MLHO01000015">
    <property type="protein sequence ID" value="OOF58316.1"/>
    <property type="molecule type" value="Genomic_DNA"/>
</dbReference>